<dbReference type="InterPro" id="IPR002884">
    <property type="entry name" value="P_dom"/>
</dbReference>
<evidence type="ECO:0000256" key="5">
    <source>
        <dbReference type="SAM" id="SignalP"/>
    </source>
</evidence>
<dbReference type="Proteomes" id="UP000600588">
    <property type="component" value="Unassembled WGS sequence"/>
</dbReference>
<evidence type="ECO:0000313" key="7">
    <source>
        <dbReference type="EMBL" id="MBD0831438.1"/>
    </source>
</evidence>
<feature type="signal peptide" evidence="5">
    <location>
        <begin position="1"/>
        <end position="26"/>
    </location>
</feature>
<organism evidence="7 8">
    <name type="scientific">Aestuariibaculum sediminum</name>
    <dbReference type="NCBI Taxonomy" id="2770637"/>
    <lineage>
        <taxon>Bacteria</taxon>
        <taxon>Pseudomonadati</taxon>
        <taxon>Bacteroidota</taxon>
        <taxon>Flavobacteriia</taxon>
        <taxon>Flavobacteriales</taxon>
        <taxon>Flavobacteriaceae</taxon>
    </lineage>
</organism>
<feature type="chain" id="PRO_5035206636" evidence="5">
    <location>
        <begin position="27"/>
        <end position="912"/>
    </location>
</feature>
<keyword evidence="3" id="KW-0378">Hydrolase</keyword>
<accession>A0A8J6Q631</accession>
<evidence type="ECO:0000256" key="4">
    <source>
        <dbReference type="SAM" id="MobiDB-lite"/>
    </source>
</evidence>
<evidence type="ECO:0000313" key="8">
    <source>
        <dbReference type="Proteomes" id="UP000600588"/>
    </source>
</evidence>
<dbReference type="InterPro" id="IPR013783">
    <property type="entry name" value="Ig-like_fold"/>
</dbReference>
<dbReference type="GO" id="GO:0008237">
    <property type="term" value="F:metallopeptidase activity"/>
    <property type="evidence" value="ECO:0007669"/>
    <property type="project" value="InterPro"/>
</dbReference>
<dbReference type="Gene3D" id="2.60.40.10">
    <property type="entry name" value="Immunoglobulins"/>
    <property type="match status" value="1"/>
</dbReference>
<dbReference type="Gene3D" id="3.40.390.10">
    <property type="entry name" value="Collagenase (Catalytic Domain)"/>
    <property type="match status" value="1"/>
</dbReference>
<dbReference type="Pfam" id="PF13583">
    <property type="entry name" value="Reprolysin_4"/>
    <property type="match status" value="1"/>
</dbReference>
<dbReference type="SUPFAM" id="SSF55486">
    <property type="entry name" value="Metalloproteases ('zincins'), catalytic domain"/>
    <property type="match status" value="1"/>
</dbReference>
<comment type="caution">
    <text evidence="7">The sequence shown here is derived from an EMBL/GenBank/DDBJ whole genome shotgun (WGS) entry which is preliminary data.</text>
</comment>
<feature type="region of interest" description="Disordered" evidence="4">
    <location>
        <begin position="491"/>
        <end position="511"/>
    </location>
</feature>
<dbReference type="AlphaFoldDB" id="A0A8J6Q631"/>
<evidence type="ECO:0000256" key="3">
    <source>
        <dbReference type="ARBA" id="ARBA00022801"/>
    </source>
</evidence>
<dbReference type="Pfam" id="PF01483">
    <property type="entry name" value="P_proprotein"/>
    <property type="match status" value="1"/>
</dbReference>
<feature type="region of interest" description="Disordered" evidence="4">
    <location>
        <begin position="433"/>
        <end position="452"/>
    </location>
</feature>
<dbReference type="GO" id="GO:0004252">
    <property type="term" value="F:serine-type endopeptidase activity"/>
    <property type="evidence" value="ECO:0007669"/>
    <property type="project" value="InterPro"/>
</dbReference>
<dbReference type="Pfam" id="PF18962">
    <property type="entry name" value="Por_Secre_tail"/>
    <property type="match status" value="1"/>
</dbReference>
<protein>
    <submittedName>
        <fullName evidence="7">Proprotein convertase P-domain-containing protein</fullName>
    </submittedName>
</protein>
<keyword evidence="1" id="KW-0645">Protease</keyword>
<dbReference type="NCBIfam" id="TIGR04183">
    <property type="entry name" value="Por_Secre_tail"/>
    <property type="match status" value="1"/>
</dbReference>
<dbReference type="EMBL" id="JACVXB010000001">
    <property type="protein sequence ID" value="MBD0831438.1"/>
    <property type="molecule type" value="Genomic_DNA"/>
</dbReference>
<dbReference type="InterPro" id="IPR008979">
    <property type="entry name" value="Galactose-bd-like_sf"/>
</dbReference>
<name>A0A8J6Q631_9FLAO</name>
<dbReference type="InterPro" id="IPR026444">
    <property type="entry name" value="Secre_tail"/>
</dbReference>
<dbReference type="InterPro" id="IPR024079">
    <property type="entry name" value="MetalloPept_cat_dom_sf"/>
</dbReference>
<reference evidence="7 8" key="1">
    <citation type="submission" date="2020-09" db="EMBL/GenBank/DDBJ databases">
        <title>TT11 complete genome.</title>
        <authorList>
            <person name="Wu Z."/>
        </authorList>
    </citation>
    <scope>NUCLEOTIDE SEQUENCE [LARGE SCALE GENOMIC DNA]</scope>
    <source>
        <strain evidence="7 8">TT11</strain>
    </source>
</reference>
<dbReference type="GO" id="GO:0006508">
    <property type="term" value="P:proteolysis"/>
    <property type="evidence" value="ECO:0007669"/>
    <property type="project" value="UniProtKB-KW"/>
</dbReference>
<gene>
    <name evidence="7" type="ORF">ICJ83_04760</name>
</gene>
<dbReference type="SUPFAM" id="SSF49785">
    <property type="entry name" value="Galactose-binding domain-like"/>
    <property type="match status" value="1"/>
</dbReference>
<evidence type="ECO:0000256" key="2">
    <source>
        <dbReference type="ARBA" id="ARBA00022729"/>
    </source>
</evidence>
<keyword evidence="2 5" id="KW-0732">Signal</keyword>
<feature type="domain" description="P/Homo B" evidence="6">
    <location>
        <begin position="676"/>
        <end position="821"/>
    </location>
</feature>
<evidence type="ECO:0000256" key="1">
    <source>
        <dbReference type="ARBA" id="ARBA00022670"/>
    </source>
</evidence>
<dbReference type="PROSITE" id="PS51829">
    <property type="entry name" value="P_HOMO_B"/>
    <property type="match status" value="1"/>
</dbReference>
<keyword evidence="8" id="KW-1185">Reference proteome</keyword>
<sequence length="912" mass="98303">MNKNYVSLTFCILSFFLFSLPTYSQNKPTTWTKVSKDKALNGKIATGKHKLNKASYYQLNLTDIKPILEKAATAKSINASEAILSLPDSDGEWQSYKIIEASIMAPGLQAKYPNIKTYEGESTVNAATKIRLSLTPSGLHSMVLHHNKSTQFIDPVSFGNNNYIVYKKSDLQHIEDDFLCHFIKDPYSSKDILGKSASTLNANDGILRNYDLALAATVEYSTYHINLAGLNGGSDAQKKAAVLAAMNVTMNRVNGIFKRDLSLTMTIINNTDDIIFLNEPDGYTNDDGSILINENQTVIDNIIGTANYDIGHVFSTGGGGIAALNSPCIPNQKAKGVTGLSNPIGDVFDVEFVAHEMGHQFGAPHTWSALAGGCTSGEWSNTNAYEPGSGSSIMSYAGLCAPENVQANGDDYFHQKSLQMIWANITGGNSSTCDTETNTGNSAPTANAGNNYTIPISTPYKLTGSSSDADGTGSHTFNWEQYDLAQSQGSISETNQTGPLVRSVPPTSNPTRYIPNLNDLANSGGSTTWEKLAAVSRTLNFQFTVRDNDNRGGQTATDNMTVTVNNSGGPFEVTSQNDATLSYPSESTQTITWNVSGTNAAPFNTSKVNIKLSTDGGLTYDTTLLASTDNDGSANVTFPSGVSAPYCRIMIEADPSENIFFAISKENFALGYTISTNCNTYAGGSNLPLNIIDNNNGYQTSVINVTESTAISDINVSVNIDHTYKGDLQIALLSPEGTELRLLSPNLCGADNLIVTYDDDGNTLDCNNTSNNEMYKPVEALNNLNGQDPSGTWTLGVVDLADDDTGTLNSWSIELCTTTITLSDKAFTAFKNTVSVYPNPSKGEFTVKFNNRLGNTVHLGVYDIRGRLIYSEAYSRAGELHEVISLSQAQSGIYILKLDDGFHQTSKKIIIE</sequence>
<dbReference type="Gene3D" id="2.60.120.260">
    <property type="entry name" value="Galactose-binding domain-like"/>
    <property type="match status" value="1"/>
</dbReference>
<evidence type="ECO:0000259" key="6">
    <source>
        <dbReference type="PROSITE" id="PS51829"/>
    </source>
</evidence>
<proteinExistence type="predicted"/>
<dbReference type="RefSeq" id="WP_188229197.1">
    <property type="nucleotide sequence ID" value="NZ_JACVXB010000001.1"/>
</dbReference>